<dbReference type="Pfam" id="PF05970">
    <property type="entry name" value="PIF1"/>
    <property type="match status" value="1"/>
</dbReference>
<keyword evidence="12 15" id="KW-0413">Isomerase</keyword>
<evidence type="ECO:0000256" key="15">
    <source>
        <dbReference type="HAMAP-Rule" id="MF_03176"/>
    </source>
</evidence>
<feature type="compositionally biased region" description="Low complexity" evidence="16">
    <location>
        <begin position="744"/>
        <end position="767"/>
    </location>
</feature>
<dbReference type="GO" id="GO:0043139">
    <property type="term" value="F:5'-3' DNA helicase activity"/>
    <property type="evidence" value="ECO:0007669"/>
    <property type="project" value="UniProtKB-UniRule"/>
</dbReference>
<evidence type="ECO:0000256" key="10">
    <source>
        <dbReference type="ARBA" id="ARBA00023172"/>
    </source>
</evidence>
<feature type="region of interest" description="Disordered" evidence="16">
    <location>
        <begin position="126"/>
        <end position="217"/>
    </location>
</feature>
<feature type="region of interest" description="Disordered" evidence="16">
    <location>
        <begin position="743"/>
        <end position="774"/>
    </location>
</feature>
<dbReference type="GO" id="GO:0016887">
    <property type="term" value="F:ATP hydrolysis activity"/>
    <property type="evidence" value="ECO:0007669"/>
    <property type="project" value="RHEA"/>
</dbReference>
<dbReference type="GO" id="GO:0000723">
    <property type="term" value="P:telomere maintenance"/>
    <property type="evidence" value="ECO:0007669"/>
    <property type="project" value="InterPro"/>
</dbReference>
<comment type="similarity">
    <text evidence="15">Belongs to the helicase family. PIF1 subfamily.</text>
</comment>
<accession>A0A0H1B6P3</accession>
<evidence type="ECO:0000256" key="4">
    <source>
        <dbReference type="ARBA" id="ARBA00022763"/>
    </source>
</evidence>
<dbReference type="GO" id="GO:0005730">
    <property type="term" value="C:nucleolus"/>
    <property type="evidence" value="ECO:0007669"/>
    <property type="project" value="UniProtKB-SubCell"/>
</dbReference>
<dbReference type="GO" id="GO:0003697">
    <property type="term" value="F:single-stranded DNA binding"/>
    <property type="evidence" value="ECO:0007669"/>
    <property type="project" value="UniProtKB-ARBA"/>
</dbReference>
<keyword evidence="3 15" id="KW-0547">Nucleotide-binding</keyword>
<dbReference type="FunFam" id="3.40.50.300:FF:001226">
    <property type="entry name" value="ATP-dependent DNA helicase PIF1"/>
    <property type="match status" value="1"/>
</dbReference>
<dbReference type="GO" id="GO:0005524">
    <property type="term" value="F:ATP binding"/>
    <property type="evidence" value="ECO:0007669"/>
    <property type="project" value="UniProtKB-UniRule"/>
</dbReference>
<evidence type="ECO:0000259" key="17">
    <source>
        <dbReference type="SMART" id="SM00382"/>
    </source>
</evidence>
<evidence type="ECO:0000256" key="14">
    <source>
        <dbReference type="ARBA" id="ARBA00048954"/>
    </source>
</evidence>
<evidence type="ECO:0000256" key="7">
    <source>
        <dbReference type="ARBA" id="ARBA00022840"/>
    </source>
</evidence>
<dbReference type="GO" id="GO:0006281">
    <property type="term" value="P:DNA repair"/>
    <property type="evidence" value="ECO:0007669"/>
    <property type="project" value="UniProtKB-UniRule"/>
</dbReference>
<feature type="compositionally biased region" description="Basic and acidic residues" evidence="16">
    <location>
        <begin position="188"/>
        <end position="200"/>
    </location>
</feature>
<dbReference type="InterPro" id="IPR048293">
    <property type="entry name" value="PIF1_RRM3_pfh1"/>
</dbReference>
<evidence type="ECO:0000313" key="18">
    <source>
        <dbReference type="EMBL" id="KLJ06753.1"/>
    </source>
</evidence>
<evidence type="ECO:0000256" key="5">
    <source>
        <dbReference type="ARBA" id="ARBA00022801"/>
    </source>
</evidence>
<keyword evidence="19" id="KW-1185">Reference proteome</keyword>
<dbReference type="InterPro" id="IPR051055">
    <property type="entry name" value="PIF1_helicase"/>
</dbReference>
<comment type="catalytic activity">
    <reaction evidence="14 15">
        <text>ATP + H2O = ADP + phosphate + H(+)</text>
        <dbReference type="Rhea" id="RHEA:13065"/>
        <dbReference type="ChEBI" id="CHEBI:15377"/>
        <dbReference type="ChEBI" id="CHEBI:15378"/>
        <dbReference type="ChEBI" id="CHEBI:30616"/>
        <dbReference type="ChEBI" id="CHEBI:43474"/>
        <dbReference type="ChEBI" id="CHEBI:456216"/>
        <dbReference type="EC" id="5.6.2.3"/>
    </reaction>
</comment>
<dbReference type="PANTHER" id="PTHR47642:SF5">
    <property type="entry name" value="ATP-DEPENDENT DNA HELICASE"/>
    <property type="match status" value="1"/>
</dbReference>
<protein>
    <recommendedName>
        <fullName evidence="15">ATP-dependent DNA helicase PIF1</fullName>
        <ecNumber evidence="15">5.6.2.3</ecNumber>
    </recommendedName>
    <alternativeName>
        <fullName evidence="15">DNA 5'-3' helicase PIF1</fullName>
    </alternativeName>
    <alternativeName>
        <fullName evidence="15">DNA repair and recombination helicase PIF1</fullName>
    </alternativeName>
</protein>
<dbReference type="Pfam" id="PF21530">
    <property type="entry name" value="Pif1_2B_dom"/>
    <property type="match status" value="1"/>
</dbReference>
<feature type="compositionally biased region" description="Pro residues" evidence="16">
    <location>
        <begin position="136"/>
        <end position="157"/>
    </location>
</feature>
<keyword evidence="6 15" id="KW-0347">Helicase</keyword>
<evidence type="ECO:0000256" key="1">
    <source>
        <dbReference type="ARBA" id="ARBA00001946"/>
    </source>
</evidence>
<comment type="caution">
    <text evidence="18">The sequence shown here is derived from an EMBL/GenBank/DDBJ whole genome shotgun (WGS) entry which is preliminary data.</text>
</comment>
<dbReference type="GO" id="GO:0006310">
    <property type="term" value="P:DNA recombination"/>
    <property type="evidence" value="ECO:0007669"/>
    <property type="project" value="UniProtKB-UniRule"/>
</dbReference>
<dbReference type="SUPFAM" id="SSF52540">
    <property type="entry name" value="P-loop containing nucleoside triphosphate hydrolases"/>
    <property type="match status" value="2"/>
</dbReference>
<evidence type="ECO:0000256" key="8">
    <source>
        <dbReference type="ARBA" id="ARBA00023125"/>
    </source>
</evidence>
<keyword evidence="5 15" id="KW-0378">Hydrolase</keyword>
<keyword evidence="8 15" id="KW-0238">DNA-binding</keyword>
<keyword evidence="9 15" id="KW-0496">Mitochondrion</keyword>
<dbReference type="AlphaFoldDB" id="A0A0H1B6P3"/>
<evidence type="ECO:0000256" key="2">
    <source>
        <dbReference type="ARBA" id="ARBA00004604"/>
    </source>
</evidence>
<dbReference type="Proteomes" id="UP000053573">
    <property type="component" value="Unassembled WGS sequence"/>
</dbReference>
<comment type="cofactor">
    <cofactor evidence="1 15">
        <name>Mg(2+)</name>
        <dbReference type="ChEBI" id="CHEBI:18420"/>
    </cofactor>
</comment>
<dbReference type="CDD" id="cd18037">
    <property type="entry name" value="DEXSc_Pif1_like"/>
    <property type="match status" value="1"/>
</dbReference>
<feature type="region of interest" description="Disordered" evidence="16">
    <location>
        <begin position="62"/>
        <end position="84"/>
    </location>
</feature>
<evidence type="ECO:0000256" key="12">
    <source>
        <dbReference type="ARBA" id="ARBA00023235"/>
    </source>
</evidence>
<comment type="subcellular location">
    <subcellularLocation>
        <location evidence="2">Nucleus</location>
        <location evidence="2">Nucleolus</location>
    </subcellularLocation>
    <subcellularLocation>
        <location evidence="15">Nucleus</location>
    </subcellularLocation>
    <subcellularLocation>
        <location evidence="15">Mitochondrion</location>
    </subcellularLocation>
</comment>
<proteinExistence type="inferred from homology"/>
<comment type="function">
    <text evidence="15">DNA-dependent ATPase and 5'-3' DNA helicase required for the maintenance of both mitochondrial and nuclear genome stability.</text>
</comment>
<keyword evidence="11 15" id="KW-0234">DNA repair</keyword>
<evidence type="ECO:0000256" key="3">
    <source>
        <dbReference type="ARBA" id="ARBA00022741"/>
    </source>
</evidence>
<dbReference type="GO" id="GO:0005739">
    <property type="term" value="C:mitochondrion"/>
    <property type="evidence" value="ECO:0007669"/>
    <property type="project" value="UniProtKB-SubCell"/>
</dbReference>
<dbReference type="InterPro" id="IPR049163">
    <property type="entry name" value="Pif1-like_2B_dom"/>
</dbReference>
<feature type="DNA-binding region" evidence="15">
    <location>
        <begin position="684"/>
        <end position="703"/>
    </location>
</feature>
<evidence type="ECO:0000256" key="9">
    <source>
        <dbReference type="ARBA" id="ARBA00023128"/>
    </source>
</evidence>
<dbReference type="EMBL" id="LDEV01002980">
    <property type="protein sequence ID" value="KLJ06753.1"/>
    <property type="molecule type" value="Genomic_DNA"/>
</dbReference>
<dbReference type="SMART" id="SM00382">
    <property type="entry name" value="AAA"/>
    <property type="match status" value="1"/>
</dbReference>
<dbReference type="STRING" id="2060906.A0A0H1B6P3"/>
<feature type="compositionally biased region" description="Low complexity" evidence="16">
    <location>
        <begin position="158"/>
        <end position="172"/>
    </location>
</feature>
<dbReference type="InterPro" id="IPR027417">
    <property type="entry name" value="P-loop_NTPase"/>
</dbReference>
<feature type="domain" description="AAA+ ATPase" evidence="17">
    <location>
        <begin position="272"/>
        <end position="464"/>
    </location>
</feature>
<dbReference type="InterPro" id="IPR010285">
    <property type="entry name" value="DNA_helicase_pif1-like_DEAD"/>
</dbReference>
<evidence type="ECO:0000313" key="19">
    <source>
        <dbReference type="Proteomes" id="UP000053573"/>
    </source>
</evidence>
<evidence type="ECO:0000256" key="13">
    <source>
        <dbReference type="ARBA" id="ARBA00023242"/>
    </source>
</evidence>
<dbReference type="CDD" id="cd18809">
    <property type="entry name" value="SF1_C_RecD"/>
    <property type="match status" value="1"/>
</dbReference>
<keyword evidence="10 15" id="KW-0233">DNA recombination</keyword>
<evidence type="ECO:0000256" key="16">
    <source>
        <dbReference type="SAM" id="MobiDB-lite"/>
    </source>
</evidence>
<dbReference type="HAMAP" id="MF_03176">
    <property type="entry name" value="PIF1"/>
    <property type="match status" value="1"/>
</dbReference>
<reference evidence="19" key="1">
    <citation type="journal article" date="2015" name="PLoS Genet.">
        <title>The dynamic genome and transcriptome of the human fungal pathogen Blastomyces and close relative Emmonsia.</title>
        <authorList>
            <person name="Munoz J.F."/>
            <person name="Gauthier G.M."/>
            <person name="Desjardins C.A."/>
            <person name="Gallo J.E."/>
            <person name="Holder J."/>
            <person name="Sullivan T.D."/>
            <person name="Marty A.J."/>
            <person name="Carmen J.C."/>
            <person name="Chen Z."/>
            <person name="Ding L."/>
            <person name="Gujja S."/>
            <person name="Magrini V."/>
            <person name="Misas E."/>
            <person name="Mitreva M."/>
            <person name="Priest M."/>
            <person name="Saif S."/>
            <person name="Whiston E.A."/>
            <person name="Young S."/>
            <person name="Zeng Q."/>
            <person name="Goldman W.E."/>
            <person name="Mardis E.R."/>
            <person name="Taylor J.W."/>
            <person name="McEwen J.G."/>
            <person name="Clay O.K."/>
            <person name="Klein B.S."/>
            <person name="Cuomo C.A."/>
        </authorList>
    </citation>
    <scope>NUCLEOTIDE SEQUENCE [LARGE SCALE GENOMIC DNA]</scope>
    <source>
        <strain evidence="19">UAMH 139</strain>
    </source>
</reference>
<dbReference type="OrthoDB" id="432234at2759"/>
<dbReference type="PANTHER" id="PTHR47642">
    <property type="entry name" value="ATP-DEPENDENT DNA HELICASE"/>
    <property type="match status" value="1"/>
</dbReference>
<name>A0A0H1B6P3_9EURO</name>
<gene>
    <name evidence="15" type="primary">PIF1</name>
    <name evidence="18" type="ORF">EMPG_17747</name>
</gene>
<feature type="binding site" evidence="15">
    <location>
        <begin position="280"/>
        <end position="287"/>
    </location>
    <ligand>
        <name>ATP</name>
        <dbReference type="ChEBI" id="CHEBI:30616"/>
    </ligand>
</feature>
<keyword evidence="7 15" id="KW-0067">ATP-binding</keyword>
<dbReference type="InterPro" id="IPR003593">
    <property type="entry name" value="AAA+_ATPase"/>
</dbReference>
<evidence type="ECO:0000256" key="11">
    <source>
        <dbReference type="ARBA" id="ARBA00023204"/>
    </source>
</evidence>
<sequence length="798" mass="87885">MSRYTRLTGASTAIVSPSFIIRLALRLSFPFTSHRGRDFAMFNQAVRNHTAPARTLFSKAAPPNRAAPVSSSQTAGVKRKLDAVQPAPETPLAVLHSNVYFDENDFDDDIDLDEPTSFSIGLTQSRSFASSRIQPPELPTPPDQPAPPSDNAPPSTLPLPWSSSPPTNLLPPAKRRTLPWEANENPEPETRPRTKPERKSVIRTPAPNKTSSLPWDKTMSAVKEEQKELRKQQKIRVSSEKNQAHLGTRAPKVASIFLSEEQKRVVEAIVNDGKSIFFTGSAGTGKSVLMREIIRKLRLRYKKDPDRVAVTASTGLAACNIEGVTLHSFAGIGLGKEPVADLVKKVKRNQKNRTRWLRTKVLIIDEISMVDGDLFDKLEEIARKIRNNGRPFGGIQLVVTGDFFQLPPVSDSTKVAKFAFSASTWNTTIQHTILLTHVFRQKDPKFAAMLNEMRLGKLSPETITAFKALARPLGFDDALEATELFPTRSEVENANSARMCRLSGETMVFTAVDGGTMQNEVQRSQLLADCVAPTIQLKKGAQVMLIKNMDESLVNGSLGKVVAFMDEAKFDFYSKHDTNFDGGSANDDPNEQTIKKLKSYENTTGSVSTKGIWPVVCFVQPDGTERHLLCQPETWKIELPNGEVRAQRTQIPLILAWALSIHKAQGQTLQRVKVDLGRVFERGQAYVALSRATSQGGLQVSRFDPRRVMVHPKVLEFYSNLSSIHNIKDAANANANATSVADGNASAVGTTSTSTSASTNANTNTTAKQSRDQAMTVKRTGTDYMDDLDDEVLQSIYA</sequence>
<comment type="subunit">
    <text evidence="15">Monomer.</text>
</comment>
<dbReference type="EC" id="5.6.2.3" evidence="15"/>
<dbReference type="Gene3D" id="3.40.50.300">
    <property type="entry name" value="P-loop containing nucleotide triphosphate hydrolases"/>
    <property type="match status" value="1"/>
</dbReference>
<organism evidence="18 19">
    <name type="scientific">Blastomyces silverae</name>
    <dbReference type="NCBI Taxonomy" id="2060906"/>
    <lineage>
        <taxon>Eukaryota</taxon>
        <taxon>Fungi</taxon>
        <taxon>Dikarya</taxon>
        <taxon>Ascomycota</taxon>
        <taxon>Pezizomycotina</taxon>
        <taxon>Eurotiomycetes</taxon>
        <taxon>Eurotiomycetidae</taxon>
        <taxon>Onygenales</taxon>
        <taxon>Ajellomycetaceae</taxon>
        <taxon>Blastomyces</taxon>
    </lineage>
</organism>
<keyword evidence="13 15" id="KW-0539">Nucleus</keyword>
<keyword evidence="4 15" id="KW-0227">DNA damage</keyword>
<evidence type="ECO:0000256" key="6">
    <source>
        <dbReference type="ARBA" id="ARBA00022806"/>
    </source>
</evidence>